<evidence type="ECO:0000256" key="12">
    <source>
        <dbReference type="ARBA" id="ARBA00023136"/>
    </source>
</evidence>
<dbReference type="KEGG" id="aten:116288315"/>
<keyword evidence="7" id="KW-0282">Flagellum</keyword>
<dbReference type="InterPro" id="IPR041951">
    <property type="entry name" value="STARD10_START"/>
</dbReference>
<dbReference type="Gene3D" id="3.30.530.20">
    <property type="match status" value="1"/>
</dbReference>
<evidence type="ECO:0000256" key="16">
    <source>
        <dbReference type="ARBA" id="ARBA00080073"/>
    </source>
</evidence>
<evidence type="ECO:0000313" key="20">
    <source>
        <dbReference type="RefSeq" id="XP_031550951.1"/>
    </source>
</evidence>
<dbReference type="PANTHER" id="PTHR19308:SF14">
    <property type="entry name" value="START DOMAIN-CONTAINING PROTEIN"/>
    <property type="match status" value="1"/>
</dbReference>
<keyword evidence="9" id="KW-0445">Lipid transport</keyword>
<dbReference type="InterPro" id="IPR051213">
    <property type="entry name" value="START_lipid_transfer"/>
</dbReference>
<keyword evidence="13" id="KW-0966">Cell projection</keyword>
<dbReference type="InParanoid" id="A0A6P8H649"/>
<dbReference type="GO" id="GO:0016020">
    <property type="term" value="C:membrane"/>
    <property type="evidence" value="ECO:0007669"/>
    <property type="project" value="UniProtKB-SubCell"/>
</dbReference>
<proteinExistence type="predicted"/>
<feature type="domain" description="START" evidence="18">
    <location>
        <begin position="21"/>
        <end position="212"/>
    </location>
</feature>
<organism evidence="19 20">
    <name type="scientific">Actinia tenebrosa</name>
    <name type="common">Australian red waratah sea anemone</name>
    <dbReference type="NCBI Taxonomy" id="6105"/>
    <lineage>
        <taxon>Eukaryota</taxon>
        <taxon>Metazoa</taxon>
        <taxon>Cnidaria</taxon>
        <taxon>Anthozoa</taxon>
        <taxon>Hexacorallia</taxon>
        <taxon>Actiniaria</taxon>
        <taxon>Actiniidae</taxon>
        <taxon>Actinia</taxon>
    </lineage>
</organism>
<dbReference type="FunFam" id="3.30.530.20:FF:000008">
    <property type="entry name" value="START domain containing 10"/>
    <property type="match status" value="1"/>
</dbReference>
<keyword evidence="6" id="KW-0597">Phosphoprotein</keyword>
<keyword evidence="4" id="KW-0813">Transport</keyword>
<dbReference type="GO" id="GO:0006869">
    <property type="term" value="P:lipid transport"/>
    <property type="evidence" value="ECO:0007669"/>
    <property type="project" value="UniProtKB-KW"/>
</dbReference>
<feature type="compositionally biased region" description="Acidic residues" evidence="17">
    <location>
        <begin position="248"/>
        <end position="264"/>
    </location>
</feature>
<evidence type="ECO:0000259" key="18">
    <source>
        <dbReference type="PROSITE" id="PS50848"/>
    </source>
</evidence>
<dbReference type="PANTHER" id="PTHR19308">
    <property type="entry name" value="PHOSPHATIDYLCHOLINE TRANSFER PROTEIN"/>
    <property type="match status" value="1"/>
</dbReference>
<evidence type="ECO:0000313" key="19">
    <source>
        <dbReference type="Proteomes" id="UP000515163"/>
    </source>
</evidence>
<keyword evidence="11" id="KW-0446">Lipid-binding</keyword>
<sequence length="279" mass="32392">MTIDGSMKVGEVRVAKAEDFEQFKRLAESTEKWSLLYDKHGIKVFSKFTEGTSVKMMKVVTQFSDVPSMVLYDVLHDPEYRRHWDENMIESYELCKLDGNNDIGYYSVKCPAPMKNRDFVTQRSWCCKPEEFLIINHTVHHKAAQLKKGFVRGDSILTGYYVKARTNGCSLTYVAQVDPKGILPKWVVNRVSSKIAPKVIHKLHKATMGYKEWKENHSPEYKPWLKPEQSTLPVIKKEDLEYTELVFESEQEQDTMQEQEDIGNDTETYSSEDNLDDIL</sequence>
<evidence type="ECO:0000256" key="1">
    <source>
        <dbReference type="ARBA" id="ARBA00004230"/>
    </source>
</evidence>
<dbReference type="AlphaFoldDB" id="A0A6P8H649"/>
<comment type="subcellular location">
    <subcellularLocation>
        <location evidence="1">Cell projection</location>
        <location evidence="1">Cilium</location>
        <location evidence="1">Flagellum</location>
    </subcellularLocation>
    <subcellularLocation>
        <location evidence="3">Cytoplasm</location>
    </subcellularLocation>
    <subcellularLocation>
        <location evidence="2">Membrane</location>
    </subcellularLocation>
</comment>
<dbReference type="CDD" id="cd08871">
    <property type="entry name" value="START_STARD10-like"/>
    <property type="match status" value="1"/>
</dbReference>
<evidence type="ECO:0000256" key="15">
    <source>
        <dbReference type="ARBA" id="ARBA00076937"/>
    </source>
</evidence>
<feature type="region of interest" description="Disordered" evidence="17">
    <location>
        <begin position="248"/>
        <end position="279"/>
    </location>
</feature>
<reference evidence="20" key="1">
    <citation type="submission" date="2025-08" db="UniProtKB">
        <authorList>
            <consortium name="RefSeq"/>
        </authorList>
    </citation>
    <scope>IDENTIFICATION</scope>
    <source>
        <tissue evidence="20">Tentacle</tissue>
    </source>
</reference>
<keyword evidence="12" id="KW-0472">Membrane</keyword>
<accession>A0A6P8H649</accession>
<evidence type="ECO:0000256" key="6">
    <source>
        <dbReference type="ARBA" id="ARBA00022553"/>
    </source>
</evidence>
<keyword evidence="19" id="KW-1185">Reference proteome</keyword>
<evidence type="ECO:0000256" key="5">
    <source>
        <dbReference type="ARBA" id="ARBA00022490"/>
    </source>
</evidence>
<evidence type="ECO:0000256" key="13">
    <source>
        <dbReference type="ARBA" id="ARBA00023273"/>
    </source>
</evidence>
<dbReference type="RefSeq" id="XP_031550951.1">
    <property type="nucleotide sequence ID" value="XM_031695091.1"/>
</dbReference>
<evidence type="ECO:0000256" key="3">
    <source>
        <dbReference type="ARBA" id="ARBA00004496"/>
    </source>
</evidence>
<evidence type="ECO:0000256" key="8">
    <source>
        <dbReference type="ARBA" id="ARBA00022990"/>
    </source>
</evidence>
<dbReference type="Proteomes" id="UP000515163">
    <property type="component" value="Unplaced"/>
</dbReference>
<name>A0A6P8H649_ACTTE</name>
<evidence type="ECO:0000256" key="11">
    <source>
        <dbReference type="ARBA" id="ARBA00023121"/>
    </source>
</evidence>
<keyword evidence="5" id="KW-0963">Cytoplasm</keyword>
<dbReference type="GO" id="GO:0031514">
    <property type="term" value="C:motile cilium"/>
    <property type="evidence" value="ECO:0007669"/>
    <property type="project" value="UniProtKB-SubCell"/>
</dbReference>
<dbReference type="InterPro" id="IPR002913">
    <property type="entry name" value="START_lipid-bd_dom"/>
</dbReference>
<dbReference type="GeneID" id="116288315"/>
<dbReference type="InterPro" id="IPR023393">
    <property type="entry name" value="START-like_dom_sf"/>
</dbReference>
<dbReference type="GO" id="GO:0008289">
    <property type="term" value="F:lipid binding"/>
    <property type="evidence" value="ECO:0007669"/>
    <property type="project" value="UniProtKB-KW"/>
</dbReference>
<evidence type="ECO:0000256" key="9">
    <source>
        <dbReference type="ARBA" id="ARBA00023055"/>
    </source>
</evidence>
<evidence type="ECO:0000256" key="14">
    <source>
        <dbReference type="ARBA" id="ARBA00070345"/>
    </source>
</evidence>
<evidence type="ECO:0000256" key="17">
    <source>
        <dbReference type="SAM" id="MobiDB-lite"/>
    </source>
</evidence>
<protein>
    <recommendedName>
        <fullName evidence="14">START domain-containing protein 10</fullName>
    </recommendedName>
    <alternativeName>
        <fullName evidence="15">PCTP-like protein</fullName>
    </alternativeName>
    <alternativeName>
        <fullName evidence="16">StAR-related lipid transfer protein 10</fullName>
    </alternativeName>
</protein>
<dbReference type="SMART" id="SM00234">
    <property type="entry name" value="START"/>
    <property type="match status" value="1"/>
</dbReference>
<dbReference type="GO" id="GO:0005829">
    <property type="term" value="C:cytosol"/>
    <property type="evidence" value="ECO:0007669"/>
    <property type="project" value="UniProtKB-ARBA"/>
</dbReference>
<dbReference type="OrthoDB" id="5403181at2759"/>
<dbReference type="Pfam" id="PF01852">
    <property type="entry name" value="START"/>
    <property type="match status" value="1"/>
</dbReference>
<gene>
    <name evidence="20" type="primary">LOC116288315</name>
</gene>
<keyword evidence="8" id="KW-0007">Acetylation</keyword>
<evidence type="ECO:0000256" key="2">
    <source>
        <dbReference type="ARBA" id="ARBA00004370"/>
    </source>
</evidence>
<keyword evidence="10" id="KW-0969">Cilium</keyword>
<evidence type="ECO:0000256" key="10">
    <source>
        <dbReference type="ARBA" id="ARBA00023069"/>
    </source>
</evidence>
<dbReference type="SUPFAM" id="SSF55961">
    <property type="entry name" value="Bet v1-like"/>
    <property type="match status" value="1"/>
</dbReference>
<dbReference type="FunCoup" id="A0A6P8H649">
    <property type="interactions" value="13"/>
</dbReference>
<evidence type="ECO:0000256" key="7">
    <source>
        <dbReference type="ARBA" id="ARBA00022846"/>
    </source>
</evidence>
<dbReference type="PROSITE" id="PS50848">
    <property type="entry name" value="START"/>
    <property type="match status" value="1"/>
</dbReference>
<evidence type="ECO:0000256" key="4">
    <source>
        <dbReference type="ARBA" id="ARBA00022448"/>
    </source>
</evidence>